<evidence type="ECO:0000313" key="2">
    <source>
        <dbReference type="EMBL" id="CAI9968816.1"/>
    </source>
</evidence>
<evidence type="ECO:0000313" key="4">
    <source>
        <dbReference type="Proteomes" id="UP001642409"/>
    </source>
</evidence>
<reference evidence="3 4" key="2">
    <citation type="submission" date="2024-07" db="EMBL/GenBank/DDBJ databases">
        <authorList>
            <person name="Akdeniz Z."/>
        </authorList>
    </citation>
    <scope>NUCLEOTIDE SEQUENCE [LARGE SCALE GENOMIC DNA]</scope>
</reference>
<name>A0AA86UXT5_9EUKA</name>
<evidence type="ECO:0000256" key="1">
    <source>
        <dbReference type="SAM" id="Phobius"/>
    </source>
</evidence>
<dbReference type="Proteomes" id="UP001642409">
    <property type="component" value="Unassembled WGS sequence"/>
</dbReference>
<feature type="transmembrane region" description="Helical" evidence="1">
    <location>
        <begin position="54"/>
        <end position="72"/>
    </location>
</feature>
<comment type="caution">
    <text evidence="2">The sequence shown here is derived from an EMBL/GenBank/DDBJ whole genome shotgun (WGS) entry which is preliminary data.</text>
</comment>
<proteinExistence type="predicted"/>
<organism evidence="2">
    <name type="scientific">Hexamita inflata</name>
    <dbReference type="NCBI Taxonomy" id="28002"/>
    <lineage>
        <taxon>Eukaryota</taxon>
        <taxon>Metamonada</taxon>
        <taxon>Diplomonadida</taxon>
        <taxon>Hexamitidae</taxon>
        <taxon>Hexamitinae</taxon>
        <taxon>Hexamita</taxon>
    </lineage>
</organism>
<keyword evidence="4" id="KW-1185">Reference proteome</keyword>
<dbReference type="AlphaFoldDB" id="A0AA86UXT5"/>
<keyword evidence="1" id="KW-1133">Transmembrane helix</keyword>
<feature type="transmembrane region" description="Helical" evidence="1">
    <location>
        <begin position="12"/>
        <end position="34"/>
    </location>
</feature>
<evidence type="ECO:0000313" key="3">
    <source>
        <dbReference type="EMBL" id="CAL6102868.1"/>
    </source>
</evidence>
<reference evidence="2" key="1">
    <citation type="submission" date="2023-06" db="EMBL/GenBank/DDBJ databases">
        <authorList>
            <person name="Kurt Z."/>
        </authorList>
    </citation>
    <scope>NUCLEOTIDE SEQUENCE</scope>
</reference>
<sequence>MFKTLVWNKIQFVANSGLVSIVLYRVILQLNSVVRPDSTEETNPNQSTVFHLQLLPWLSSQFTAVCFIFYHYTCFNQYFQIQALYQISSSSLVPFIRSSTKTKTQITLDFFFGGIRSFMVNLTLILNTQLLGKSITDQCIDICISPPTF</sequence>
<keyword evidence="1" id="KW-0812">Transmembrane</keyword>
<dbReference type="EMBL" id="CAXDID020000560">
    <property type="protein sequence ID" value="CAL6102868.1"/>
    <property type="molecule type" value="Genomic_DNA"/>
</dbReference>
<dbReference type="EMBL" id="CATOUU010001049">
    <property type="protein sequence ID" value="CAI9968816.1"/>
    <property type="molecule type" value="Genomic_DNA"/>
</dbReference>
<accession>A0AA86UXT5</accession>
<protein>
    <submittedName>
        <fullName evidence="3">Hypothetical_protein</fullName>
    </submittedName>
</protein>
<keyword evidence="1" id="KW-0472">Membrane</keyword>
<gene>
    <name evidence="2" type="ORF">HINF_LOCUS56461</name>
    <name evidence="3" type="ORF">HINF_LOCUS71870</name>
</gene>